<protein>
    <submittedName>
        <fullName evidence="1">Uncharacterized protein</fullName>
    </submittedName>
</protein>
<dbReference type="Proteomes" id="UP000717996">
    <property type="component" value="Unassembled WGS sequence"/>
</dbReference>
<dbReference type="AlphaFoldDB" id="A0A9P6YGY8"/>
<organism evidence="1 2">
    <name type="scientific">Rhizopus oryzae</name>
    <name type="common">Mucormycosis agent</name>
    <name type="synonym">Rhizopus arrhizus var. delemar</name>
    <dbReference type="NCBI Taxonomy" id="64495"/>
    <lineage>
        <taxon>Eukaryota</taxon>
        <taxon>Fungi</taxon>
        <taxon>Fungi incertae sedis</taxon>
        <taxon>Mucoromycota</taxon>
        <taxon>Mucoromycotina</taxon>
        <taxon>Mucoromycetes</taxon>
        <taxon>Mucorales</taxon>
        <taxon>Mucorineae</taxon>
        <taxon>Rhizopodaceae</taxon>
        <taxon>Rhizopus</taxon>
    </lineage>
</organism>
<proteinExistence type="predicted"/>
<name>A0A9P6YGY8_RHIOR</name>
<evidence type="ECO:0000313" key="2">
    <source>
        <dbReference type="Proteomes" id="UP000717996"/>
    </source>
</evidence>
<comment type="caution">
    <text evidence="1">The sequence shown here is derived from an EMBL/GenBank/DDBJ whole genome shotgun (WGS) entry which is preliminary data.</text>
</comment>
<sequence length="66" mass="7331">MIGFVPTTLSACKQSCGLQQGDPLSPPLFNIATEPSLRSVRFSTPLPSFQVHVIDIRNLRYLFLNP</sequence>
<reference evidence="1" key="1">
    <citation type="journal article" date="2020" name="Microb. Genom.">
        <title>Genetic diversity of clinical and environmental Mucorales isolates obtained from an investigation of mucormycosis cases among solid organ transplant recipients.</title>
        <authorList>
            <person name="Nguyen M.H."/>
            <person name="Kaul D."/>
            <person name="Muto C."/>
            <person name="Cheng S.J."/>
            <person name="Richter R.A."/>
            <person name="Bruno V.M."/>
            <person name="Liu G."/>
            <person name="Beyhan S."/>
            <person name="Sundermann A.J."/>
            <person name="Mounaud S."/>
            <person name="Pasculle A.W."/>
            <person name="Nierman W.C."/>
            <person name="Driscoll E."/>
            <person name="Cumbie R."/>
            <person name="Clancy C.J."/>
            <person name="Dupont C.L."/>
        </authorList>
    </citation>
    <scope>NUCLEOTIDE SEQUENCE</scope>
    <source>
        <strain evidence="1">GL16</strain>
    </source>
</reference>
<gene>
    <name evidence="1" type="ORF">G6F51_004131</name>
</gene>
<dbReference type="EMBL" id="JAANIT010000445">
    <property type="protein sequence ID" value="KAG1547652.1"/>
    <property type="molecule type" value="Genomic_DNA"/>
</dbReference>
<accession>A0A9P6YGY8</accession>
<evidence type="ECO:0000313" key="1">
    <source>
        <dbReference type="EMBL" id="KAG1547652.1"/>
    </source>
</evidence>